<accession>A0A0D0IP56</accession>
<dbReference type="InterPro" id="IPR023631">
    <property type="entry name" value="Amidase_dom"/>
</dbReference>
<dbReference type="Gene3D" id="3.90.1300.10">
    <property type="entry name" value="Amidase signature (AS) domain"/>
    <property type="match status" value="1"/>
</dbReference>
<organism evidence="3 4">
    <name type="scientific">Leucobacter komagatae</name>
    <dbReference type="NCBI Taxonomy" id="55969"/>
    <lineage>
        <taxon>Bacteria</taxon>
        <taxon>Bacillati</taxon>
        <taxon>Actinomycetota</taxon>
        <taxon>Actinomycetes</taxon>
        <taxon>Micrococcales</taxon>
        <taxon>Microbacteriaceae</taxon>
        <taxon>Leucobacter</taxon>
    </lineage>
</organism>
<comment type="similarity">
    <text evidence="1">Belongs to the amidase family.</text>
</comment>
<dbReference type="SUPFAM" id="SSF75304">
    <property type="entry name" value="Amidase signature (AS) enzymes"/>
    <property type="match status" value="1"/>
</dbReference>
<evidence type="ECO:0000313" key="3">
    <source>
        <dbReference type="EMBL" id="KIP51328.1"/>
    </source>
</evidence>
<dbReference type="PANTHER" id="PTHR11895:SF7">
    <property type="entry name" value="GLUTAMYL-TRNA(GLN) AMIDOTRANSFERASE SUBUNIT A, MITOCHONDRIAL"/>
    <property type="match status" value="1"/>
</dbReference>
<gene>
    <name evidence="3" type="ORF">SD72_16070</name>
</gene>
<evidence type="ECO:0000256" key="1">
    <source>
        <dbReference type="ARBA" id="ARBA00009199"/>
    </source>
</evidence>
<dbReference type="InterPro" id="IPR020556">
    <property type="entry name" value="Amidase_CS"/>
</dbReference>
<sequence length="454" mass="46966">MSLRAALLAGEVTAVEVAAHFLERIAAREDLGAFVSVTNESALDAARAADAALATARSAPTPATPPLLGIPLAHKDLVDVAGAPTSSGSATQQARIAEDDHPVVAALRAAGSISLGKTQVPEFGLSCYSENLIASPARNPFDRDRTPGGSSGGAAAAVAAGLLPFAPGSDGGGSVRIPALACGLVGLKPGLGAVPGDVTRGYEDSFGSPILTVSGPLARSAADAAMLMDAMATPNMRGAHREAVHRAADLTGLTVATSTASPFEAALDVPLSDDALRAFTVAAERLALLGHHVDAAEFNYDPEYFEFFSTGWTASLSLLDFDEAQAERLMPLTREMRERALGRSLTEHRAAGARLREFGRDVRGQWGNTDIVLTPGLAMAAPRIGEFAALPPQQDYELQCKWTPFTSMVNVAGLPAITIPMFTDGDGLPVGVQLIGRAGSEPQLLAIAAQLEAF</sequence>
<dbReference type="InterPro" id="IPR036928">
    <property type="entry name" value="AS_sf"/>
</dbReference>
<dbReference type="PROSITE" id="PS00571">
    <property type="entry name" value="AMIDASES"/>
    <property type="match status" value="1"/>
</dbReference>
<evidence type="ECO:0000313" key="4">
    <source>
        <dbReference type="Proteomes" id="UP000032120"/>
    </source>
</evidence>
<keyword evidence="4" id="KW-1185">Reference proteome</keyword>
<feature type="domain" description="Amidase" evidence="2">
    <location>
        <begin position="17"/>
        <end position="445"/>
    </location>
</feature>
<dbReference type="AlphaFoldDB" id="A0A0D0IP56"/>
<dbReference type="Proteomes" id="UP000032120">
    <property type="component" value="Unassembled WGS sequence"/>
</dbReference>
<name>A0A0D0IP56_9MICO</name>
<proteinExistence type="inferred from homology"/>
<dbReference type="EMBL" id="JXSQ01000045">
    <property type="protein sequence ID" value="KIP51328.1"/>
    <property type="molecule type" value="Genomic_DNA"/>
</dbReference>
<dbReference type="Pfam" id="PF01425">
    <property type="entry name" value="Amidase"/>
    <property type="match status" value="1"/>
</dbReference>
<dbReference type="InterPro" id="IPR000120">
    <property type="entry name" value="Amidase"/>
</dbReference>
<dbReference type="PANTHER" id="PTHR11895">
    <property type="entry name" value="TRANSAMIDASE"/>
    <property type="match status" value="1"/>
</dbReference>
<dbReference type="GO" id="GO:0003824">
    <property type="term" value="F:catalytic activity"/>
    <property type="evidence" value="ECO:0007669"/>
    <property type="project" value="InterPro"/>
</dbReference>
<protein>
    <submittedName>
        <fullName evidence="3">Amidase</fullName>
    </submittedName>
</protein>
<reference evidence="3 4" key="1">
    <citation type="submission" date="2015-01" db="EMBL/GenBank/DDBJ databases">
        <title>Draft genome sequence of Leucobacter komagatae strain VKM ST2845.</title>
        <authorList>
            <person name="Karlyshev A.V."/>
            <person name="Kudryashova E.B."/>
        </authorList>
    </citation>
    <scope>NUCLEOTIDE SEQUENCE [LARGE SCALE GENOMIC DNA]</scope>
    <source>
        <strain evidence="3 4">VKM ST2845</strain>
    </source>
</reference>
<evidence type="ECO:0000259" key="2">
    <source>
        <dbReference type="Pfam" id="PF01425"/>
    </source>
</evidence>
<comment type="caution">
    <text evidence="3">The sequence shown here is derived from an EMBL/GenBank/DDBJ whole genome shotgun (WGS) entry which is preliminary data.</text>
</comment>